<protein>
    <recommendedName>
        <fullName evidence="4">Peptide deformylase</fullName>
    </recommendedName>
</protein>
<evidence type="ECO:0000313" key="3">
    <source>
        <dbReference type="EMBL" id="SVB46436.1"/>
    </source>
</evidence>
<dbReference type="InterPro" id="IPR023635">
    <property type="entry name" value="Peptide_deformylase"/>
</dbReference>
<dbReference type="AlphaFoldDB" id="A0A382E6N3"/>
<dbReference type="Gene3D" id="3.90.45.10">
    <property type="entry name" value="Peptide deformylase"/>
    <property type="match status" value="1"/>
</dbReference>
<gene>
    <name evidence="3" type="ORF">METZ01_LOCUS199290</name>
</gene>
<organism evidence="3">
    <name type="scientific">marine metagenome</name>
    <dbReference type="NCBI Taxonomy" id="408172"/>
    <lineage>
        <taxon>unclassified sequences</taxon>
        <taxon>metagenomes</taxon>
        <taxon>ecological metagenomes</taxon>
    </lineage>
</organism>
<dbReference type="HAMAP" id="MF_00163">
    <property type="entry name" value="Pep_deformylase"/>
    <property type="match status" value="1"/>
</dbReference>
<sequence length="192" mass="20935">VSNHEIRVIGDPVLRTPATDVTDVDGALVRLCEEMFETMYEAPGIGLAAPQVGVQKRFFVYDHGEAAGVILNPRIVESDGEWVFEEGCLSIPGLAWEVVRPKTVHLVGVDLDGNELSIEADELEARLFQHEIDHLDGVLLVDHLDDDQRREARRALNEMTMARAGLSGGSLPPVPLSGRPDDRSPGGGLRLP</sequence>
<proteinExistence type="inferred from homology"/>
<dbReference type="InterPro" id="IPR036821">
    <property type="entry name" value="Peptide_deformylase_sf"/>
</dbReference>
<dbReference type="PANTHER" id="PTHR10458:SF22">
    <property type="entry name" value="PEPTIDE DEFORMYLASE"/>
    <property type="match status" value="1"/>
</dbReference>
<dbReference type="Pfam" id="PF01327">
    <property type="entry name" value="Pep_deformylase"/>
    <property type="match status" value="1"/>
</dbReference>
<feature type="non-terminal residue" evidence="3">
    <location>
        <position position="1"/>
    </location>
</feature>
<dbReference type="GO" id="GO:0042586">
    <property type="term" value="F:peptide deformylase activity"/>
    <property type="evidence" value="ECO:0007669"/>
    <property type="project" value="InterPro"/>
</dbReference>
<feature type="region of interest" description="Disordered" evidence="2">
    <location>
        <begin position="164"/>
        <end position="192"/>
    </location>
</feature>
<accession>A0A382E6N3</accession>
<dbReference type="PANTHER" id="PTHR10458">
    <property type="entry name" value="PEPTIDE DEFORMYLASE"/>
    <property type="match status" value="1"/>
</dbReference>
<comment type="similarity">
    <text evidence="1">Belongs to the polypeptide deformylase family.</text>
</comment>
<dbReference type="SUPFAM" id="SSF56420">
    <property type="entry name" value="Peptide deformylase"/>
    <property type="match status" value="1"/>
</dbReference>
<dbReference type="NCBIfam" id="NF001159">
    <property type="entry name" value="PRK00150.1-3"/>
    <property type="match status" value="1"/>
</dbReference>
<name>A0A382E6N3_9ZZZZ</name>
<dbReference type="PRINTS" id="PR01576">
    <property type="entry name" value="PDEFORMYLASE"/>
</dbReference>
<dbReference type="PIRSF" id="PIRSF004749">
    <property type="entry name" value="Pep_def"/>
    <property type="match status" value="1"/>
</dbReference>
<evidence type="ECO:0000256" key="1">
    <source>
        <dbReference type="ARBA" id="ARBA00010759"/>
    </source>
</evidence>
<reference evidence="3" key="1">
    <citation type="submission" date="2018-05" db="EMBL/GenBank/DDBJ databases">
        <authorList>
            <person name="Lanie J.A."/>
            <person name="Ng W.-L."/>
            <person name="Kazmierczak K.M."/>
            <person name="Andrzejewski T.M."/>
            <person name="Davidsen T.M."/>
            <person name="Wayne K.J."/>
            <person name="Tettelin H."/>
            <person name="Glass J.I."/>
            <person name="Rusch D."/>
            <person name="Podicherti R."/>
            <person name="Tsui H.-C.T."/>
            <person name="Winkler M.E."/>
        </authorList>
    </citation>
    <scope>NUCLEOTIDE SEQUENCE</scope>
</reference>
<dbReference type="CDD" id="cd00487">
    <property type="entry name" value="Pep_deformylase"/>
    <property type="match status" value="1"/>
</dbReference>
<evidence type="ECO:0008006" key="4">
    <source>
        <dbReference type="Google" id="ProtNLM"/>
    </source>
</evidence>
<dbReference type="EMBL" id="UINC01043019">
    <property type="protein sequence ID" value="SVB46436.1"/>
    <property type="molecule type" value="Genomic_DNA"/>
</dbReference>
<evidence type="ECO:0000256" key="2">
    <source>
        <dbReference type="SAM" id="MobiDB-lite"/>
    </source>
</evidence>
<dbReference type="NCBIfam" id="TIGR00079">
    <property type="entry name" value="pept_deformyl"/>
    <property type="match status" value="1"/>
</dbReference>